<evidence type="ECO:0000313" key="2">
    <source>
        <dbReference type="Proteomes" id="UP000270743"/>
    </source>
</evidence>
<dbReference type="Gene3D" id="3.30.300.180">
    <property type="match status" value="1"/>
</dbReference>
<evidence type="ECO:0000313" key="1">
    <source>
        <dbReference type="EMBL" id="VDS10722.1"/>
    </source>
</evidence>
<dbReference type="InterPro" id="IPR038454">
    <property type="entry name" value="DnaA_N_sf"/>
</dbReference>
<organism evidence="1 2">
    <name type="scientific">Paracoccus haematequi</name>
    <dbReference type="NCBI Taxonomy" id="2491866"/>
    <lineage>
        <taxon>Bacteria</taxon>
        <taxon>Pseudomonadati</taxon>
        <taxon>Pseudomonadota</taxon>
        <taxon>Alphaproteobacteria</taxon>
        <taxon>Rhodobacterales</taxon>
        <taxon>Paracoccaceae</taxon>
        <taxon>Paracoccus</taxon>
    </lineage>
</organism>
<dbReference type="Proteomes" id="UP000270743">
    <property type="component" value="Unassembled WGS sequence"/>
</dbReference>
<evidence type="ECO:0008006" key="3">
    <source>
        <dbReference type="Google" id="ProtNLM"/>
    </source>
</evidence>
<dbReference type="RefSeq" id="WP_126156263.1">
    <property type="nucleotide sequence ID" value="NZ_UZWE01000077.1"/>
</dbReference>
<keyword evidence="2" id="KW-1185">Reference proteome</keyword>
<dbReference type="AlphaFoldDB" id="A0A3S5D4C0"/>
<reference evidence="1 2" key="1">
    <citation type="submission" date="2018-12" db="EMBL/GenBank/DDBJ databases">
        <authorList>
            <person name="Criscuolo A."/>
        </authorList>
    </citation>
    <scope>NUCLEOTIDE SEQUENCE [LARGE SCALE GENOMIC DNA]</scope>
    <source>
        <strain evidence="1">ACIP1116241</strain>
    </source>
</reference>
<accession>A0A3S5D4C0</accession>
<name>A0A3S5D4C0_9RHOB</name>
<dbReference type="OrthoDB" id="7657434at2"/>
<dbReference type="EMBL" id="UZWE01000077">
    <property type="protein sequence ID" value="VDS10722.1"/>
    <property type="molecule type" value="Genomic_DNA"/>
</dbReference>
<protein>
    <recommendedName>
        <fullName evidence="3">DnaA N-terminal domain-containing protein</fullName>
    </recommendedName>
</protein>
<sequence length="231" mass="25535">MQRIRAVGREAAAKKYDILSAMMAHALTGDPHDQRLVLRLMALITTRYNWQSDELTIGQREIARLWCVDERTVKREMARLRVLGWIIVKRQGARGRVSVLGLDLDRILLDTRPAWPNIGPDYVARMGSETEPAGTGAAPADTTVVPFRRPEIAAEAGLWGAARALLAAEDRALFDAWFAGLADGGVEQGCLTLIAPSRFHAAYLRTHLIERLRIAVRRAGGHVAQIRIEAG</sequence>
<gene>
    <name evidence="1" type="ORF">PARHAE_03941</name>
</gene>
<proteinExistence type="predicted"/>